<gene>
    <name evidence="1" type="ORF">DLM75_08625</name>
</gene>
<comment type="caution">
    <text evidence="1">The sequence shown here is derived from an EMBL/GenBank/DDBJ whole genome shotgun (WGS) entry which is preliminary data.</text>
</comment>
<dbReference type="Proteomes" id="UP000265798">
    <property type="component" value="Unassembled WGS sequence"/>
</dbReference>
<dbReference type="OrthoDB" id="340656at2"/>
<accession>A0A396Z9J6</accession>
<sequence>MTNRISVQRMGSSTEVPLFILPEFDYPGRRIQIESFAPDVSLRVFEARFHSFQTQFPKYEEWIESVSEEIRNTKGKIKLLGEGSFSGMVLELIKKFPDRIEAACIVNPPIAKNRDPFFWFPKNGEWILERFPWNPWFLFSEELHALYEALEKSFRIGLKESNLLPTLLFTGIPGTITEQMKASGILLQPFRVYRIESADRNSISVLLKELVVKILAEIPISSVQKKSNFKIEPGF</sequence>
<reference evidence="2" key="1">
    <citation type="submission" date="2018-05" db="EMBL/GenBank/DDBJ databases">
        <title>Leptospira yasudae sp. nov. and Leptospira stimsonii sp. nov., two pathogenic species of the genus Leptospira isolated from environmental sources.</title>
        <authorList>
            <person name="Casanovas-Massana A."/>
            <person name="Hamond C."/>
            <person name="Santos L.A."/>
            <person name="Hacker K.P."/>
            <person name="Balassiano I."/>
            <person name="Medeiros M.A."/>
            <person name="Reis M.G."/>
            <person name="Ko A.I."/>
            <person name="Wunder E.A."/>
        </authorList>
    </citation>
    <scope>NUCLEOTIDE SEQUENCE [LARGE SCALE GENOMIC DNA]</scope>
    <source>
        <strain evidence="2">Yale</strain>
    </source>
</reference>
<protein>
    <recommendedName>
        <fullName evidence="3">Alpha/beta hydrolase</fullName>
    </recommendedName>
</protein>
<evidence type="ECO:0000313" key="1">
    <source>
        <dbReference type="EMBL" id="RHX90474.1"/>
    </source>
</evidence>
<evidence type="ECO:0008006" key="3">
    <source>
        <dbReference type="Google" id="ProtNLM"/>
    </source>
</evidence>
<evidence type="ECO:0000313" key="2">
    <source>
        <dbReference type="Proteomes" id="UP000265798"/>
    </source>
</evidence>
<dbReference type="EMBL" id="QHCT01000002">
    <property type="protein sequence ID" value="RHX90474.1"/>
    <property type="molecule type" value="Genomic_DNA"/>
</dbReference>
<organism evidence="1 2">
    <name type="scientific">Leptospira stimsonii</name>
    <dbReference type="NCBI Taxonomy" id="2202203"/>
    <lineage>
        <taxon>Bacteria</taxon>
        <taxon>Pseudomonadati</taxon>
        <taxon>Spirochaetota</taxon>
        <taxon>Spirochaetia</taxon>
        <taxon>Leptospirales</taxon>
        <taxon>Leptospiraceae</taxon>
        <taxon>Leptospira</taxon>
    </lineage>
</organism>
<dbReference type="AlphaFoldDB" id="A0A396Z9J6"/>
<name>A0A396Z9J6_9LEPT</name>
<proteinExistence type="predicted"/>